<dbReference type="Proteomes" id="UP000279833">
    <property type="component" value="Unassembled WGS sequence"/>
</dbReference>
<dbReference type="AlphaFoldDB" id="A0A183JIL4"/>
<protein>
    <submittedName>
        <fullName evidence="1 3">Uncharacterized protein</fullName>
    </submittedName>
</protein>
<gene>
    <name evidence="1" type="ORF">SCUD_LOCUS2539</name>
</gene>
<dbReference type="WBParaSite" id="SCUD_0000253801-mRNA-1">
    <property type="protein sequence ID" value="SCUD_0000253801-mRNA-1"/>
    <property type="gene ID" value="SCUD_0000253801"/>
</dbReference>
<evidence type="ECO:0000313" key="3">
    <source>
        <dbReference type="WBParaSite" id="SCUD_0000253801-mRNA-1"/>
    </source>
</evidence>
<name>A0A183JIL4_9TREM</name>
<organism evidence="3">
    <name type="scientific">Schistosoma curassoni</name>
    <dbReference type="NCBI Taxonomy" id="6186"/>
    <lineage>
        <taxon>Eukaryota</taxon>
        <taxon>Metazoa</taxon>
        <taxon>Spiralia</taxon>
        <taxon>Lophotrochozoa</taxon>
        <taxon>Platyhelminthes</taxon>
        <taxon>Trematoda</taxon>
        <taxon>Digenea</taxon>
        <taxon>Strigeidida</taxon>
        <taxon>Schistosomatoidea</taxon>
        <taxon>Schistosomatidae</taxon>
        <taxon>Schistosoma</taxon>
    </lineage>
</organism>
<sequence length="35" mass="3884">MSLFLFRILDSVILDKFVEPIHDLTSSSVSSVISS</sequence>
<reference evidence="3" key="1">
    <citation type="submission" date="2016-06" db="UniProtKB">
        <authorList>
            <consortium name="WormBaseParasite"/>
        </authorList>
    </citation>
    <scope>IDENTIFICATION</scope>
</reference>
<reference evidence="1 2" key="2">
    <citation type="submission" date="2018-11" db="EMBL/GenBank/DDBJ databases">
        <authorList>
            <consortium name="Pathogen Informatics"/>
        </authorList>
    </citation>
    <scope>NUCLEOTIDE SEQUENCE [LARGE SCALE GENOMIC DNA]</scope>
    <source>
        <strain evidence="1">Dakar</strain>
        <strain evidence="2">Dakar, Senegal</strain>
    </source>
</reference>
<dbReference type="EMBL" id="UZAK01002503">
    <property type="protein sequence ID" value="VDO75238.1"/>
    <property type="molecule type" value="Genomic_DNA"/>
</dbReference>
<keyword evidence="2" id="KW-1185">Reference proteome</keyword>
<evidence type="ECO:0000313" key="1">
    <source>
        <dbReference type="EMBL" id="VDO75238.1"/>
    </source>
</evidence>
<proteinExistence type="predicted"/>
<evidence type="ECO:0000313" key="2">
    <source>
        <dbReference type="Proteomes" id="UP000279833"/>
    </source>
</evidence>
<accession>A0A183JIL4</accession>